<evidence type="ECO:0000313" key="4">
    <source>
        <dbReference type="Proteomes" id="UP000580250"/>
    </source>
</evidence>
<evidence type="ECO:0000256" key="2">
    <source>
        <dbReference type="SAM" id="Phobius"/>
    </source>
</evidence>
<name>A0A6V7XXG9_MELEN</name>
<dbReference type="Proteomes" id="UP000580250">
    <property type="component" value="Unassembled WGS sequence"/>
</dbReference>
<feature type="transmembrane region" description="Helical" evidence="2">
    <location>
        <begin position="46"/>
        <end position="67"/>
    </location>
</feature>
<reference evidence="3 4" key="1">
    <citation type="submission" date="2020-08" db="EMBL/GenBank/DDBJ databases">
        <authorList>
            <person name="Koutsovoulos G."/>
            <person name="Danchin GJ E."/>
        </authorList>
    </citation>
    <scope>NUCLEOTIDE SEQUENCE [LARGE SCALE GENOMIC DNA]</scope>
</reference>
<feature type="region of interest" description="Disordered" evidence="1">
    <location>
        <begin position="1"/>
        <end position="30"/>
    </location>
</feature>
<keyword evidence="2" id="KW-0812">Transmembrane</keyword>
<protein>
    <submittedName>
        <fullName evidence="3">Uncharacterized protein</fullName>
    </submittedName>
</protein>
<organism evidence="3 4">
    <name type="scientific">Meloidogyne enterolobii</name>
    <name type="common">Root-knot nematode worm</name>
    <name type="synonym">Meloidogyne mayaguensis</name>
    <dbReference type="NCBI Taxonomy" id="390850"/>
    <lineage>
        <taxon>Eukaryota</taxon>
        <taxon>Metazoa</taxon>
        <taxon>Ecdysozoa</taxon>
        <taxon>Nematoda</taxon>
        <taxon>Chromadorea</taxon>
        <taxon>Rhabditida</taxon>
        <taxon>Tylenchina</taxon>
        <taxon>Tylenchomorpha</taxon>
        <taxon>Tylenchoidea</taxon>
        <taxon>Meloidogynidae</taxon>
        <taxon>Meloidogyninae</taxon>
        <taxon>Meloidogyne</taxon>
    </lineage>
</organism>
<evidence type="ECO:0000313" key="3">
    <source>
        <dbReference type="EMBL" id="CAD2204059.1"/>
    </source>
</evidence>
<comment type="caution">
    <text evidence="3">The sequence shown here is derived from an EMBL/GenBank/DDBJ whole genome shotgun (WGS) entry which is preliminary data.</text>
</comment>
<evidence type="ECO:0000256" key="1">
    <source>
        <dbReference type="SAM" id="MobiDB-lite"/>
    </source>
</evidence>
<sequence length="78" mass="8861">MTYQPQANNPYGFRADENAHTAESGMPKNEIGFNDQTIRQAFVRKVFTLVTIMLGVVTVMSAIPHFYRMVKNIHSESI</sequence>
<dbReference type="OrthoDB" id="7933078at2759"/>
<proteinExistence type="predicted"/>
<keyword evidence="2" id="KW-0472">Membrane</keyword>
<dbReference type="AlphaFoldDB" id="A0A6V7XXG9"/>
<dbReference type="EMBL" id="CAJEWN010002513">
    <property type="protein sequence ID" value="CAD2204059.1"/>
    <property type="molecule type" value="Genomic_DNA"/>
</dbReference>
<gene>
    <name evidence="3" type="ORF">MENT_LOCUS57777</name>
</gene>
<keyword evidence="2" id="KW-1133">Transmembrane helix</keyword>
<accession>A0A6V7XXG9</accession>